<dbReference type="EMBL" id="QRGR01000009">
    <property type="protein sequence ID" value="RDV15408.1"/>
    <property type="molecule type" value="Genomic_DNA"/>
</dbReference>
<comment type="caution">
    <text evidence="4">The sequence shown here is derived from an EMBL/GenBank/DDBJ whole genome shotgun (WGS) entry which is preliminary data.</text>
</comment>
<keyword evidence="5" id="KW-1185">Reference proteome</keyword>
<feature type="region of interest" description="Disordered" evidence="1">
    <location>
        <begin position="154"/>
        <end position="177"/>
    </location>
</feature>
<evidence type="ECO:0000256" key="1">
    <source>
        <dbReference type="SAM" id="MobiDB-lite"/>
    </source>
</evidence>
<gene>
    <name evidence="4" type="ORF">DXT99_10145</name>
</gene>
<dbReference type="RefSeq" id="WP_115565426.1">
    <property type="nucleotide sequence ID" value="NZ_QRGR01000009.1"/>
</dbReference>
<accession>A0A3D8LDC3</accession>
<dbReference type="InterPro" id="IPR010496">
    <property type="entry name" value="AL/BT2_dom"/>
</dbReference>
<proteinExistence type="predicted"/>
<dbReference type="AlphaFoldDB" id="A0A3D8LDC3"/>
<evidence type="ECO:0000313" key="5">
    <source>
        <dbReference type="Proteomes" id="UP000256708"/>
    </source>
</evidence>
<dbReference type="Proteomes" id="UP000256708">
    <property type="component" value="Unassembled WGS sequence"/>
</dbReference>
<feature type="region of interest" description="Disordered" evidence="1">
    <location>
        <begin position="26"/>
        <end position="48"/>
    </location>
</feature>
<evidence type="ECO:0000259" key="3">
    <source>
        <dbReference type="Pfam" id="PF06439"/>
    </source>
</evidence>
<dbReference type="GO" id="GO:0016787">
    <property type="term" value="F:hydrolase activity"/>
    <property type="evidence" value="ECO:0007669"/>
    <property type="project" value="InterPro"/>
</dbReference>
<dbReference type="Pfam" id="PF06439">
    <property type="entry name" value="3keto-disac_hyd"/>
    <property type="match status" value="1"/>
</dbReference>
<dbReference type="PROSITE" id="PS51257">
    <property type="entry name" value="PROKAR_LIPOPROTEIN"/>
    <property type="match status" value="1"/>
</dbReference>
<protein>
    <submittedName>
        <fullName evidence="4">DUF1080 domain-containing protein</fullName>
    </submittedName>
</protein>
<name>A0A3D8LDC3_9BACT</name>
<sequence length="259" mass="28827">MKKTNILLAFIATASIYACAPNAGDTTTTAAENTPTENTPAPTAPADNTLTGVEQSEGWVLLFDGESMAHWRGFQKQEVPDAWQVEDGAIVLTGKGGGDIVTREEYQNFELMLDWKISEGGNSGIFFNVSEDPKYQYTFQSGPEVQIIDDERHADAKQGRDGNRKAGTNYDLHPLSEPAVKPAGEYNTVRLVVNNGNVEQYLNGKKVVEYTLWSPEWEQMVKESKFAGMPDYGTYRSGRIALQDHGDRVWFKNIKIRPL</sequence>
<dbReference type="Gene3D" id="2.60.120.560">
    <property type="entry name" value="Exo-inulinase, domain 1"/>
    <property type="match status" value="1"/>
</dbReference>
<feature type="signal peptide" evidence="2">
    <location>
        <begin position="1"/>
        <end position="20"/>
    </location>
</feature>
<feature type="chain" id="PRO_5017761195" evidence="2">
    <location>
        <begin position="21"/>
        <end position="259"/>
    </location>
</feature>
<feature type="domain" description="3-keto-alpha-glucoside-1,2-lyase/3-keto-2-hydroxy-glucal hydratase" evidence="3">
    <location>
        <begin position="58"/>
        <end position="257"/>
    </location>
</feature>
<organism evidence="4 5">
    <name type="scientific">Pontibacter diazotrophicus</name>
    <dbReference type="NCBI Taxonomy" id="1400979"/>
    <lineage>
        <taxon>Bacteria</taxon>
        <taxon>Pseudomonadati</taxon>
        <taxon>Bacteroidota</taxon>
        <taxon>Cytophagia</taxon>
        <taxon>Cytophagales</taxon>
        <taxon>Hymenobacteraceae</taxon>
        <taxon>Pontibacter</taxon>
    </lineage>
</organism>
<reference evidence="5" key="1">
    <citation type="submission" date="2018-08" db="EMBL/GenBank/DDBJ databases">
        <authorList>
            <person name="Liu Z.-W."/>
            <person name="Du Z.-J."/>
        </authorList>
    </citation>
    <scope>NUCLEOTIDE SEQUENCE [LARGE SCALE GENOMIC DNA]</scope>
    <source>
        <strain evidence="5">H4X</strain>
    </source>
</reference>
<feature type="compositionally biased region" description="Basic and acidic residues" evidence="1">
    <location>
        <begin position="154"/>
        <end position="164"/>
    </location>
</feature>
<evidence type="ECO:0000313" key="4">
    <source>
        <dbReference type="EMBL" id="RDV15408.1"/>
    </source>
</evidence>
<dbReference type="OrthoDB" id="9806233at2"/>
<keyword evidence="2" id="KW-0732">Signal</keyword>
<evidence type="ECO:0000256" key="2">
    <source>
        <dbReference type="SAM" id="SignalP"/>
    </source>
</evidence>